<proteinExistence type="predicted"/>
<protein>
    <submittedName>
        <fullName evidence="1">Cob(I)yrinic acid a,c-diamide adenosyltransferase</fullName>
    </submittedName>
</protein>
<evidence type="ECO:0000313" key="2">
    <source>
        <dbReference type="Proteomes" id="UP000782880"/>
    </source>
</evidence>
<dbReference type="GO" id="GO:0009236">
    <property type="term" value="P:cobalamin biosynthetic process"/>
    <property type="evidence" value="ECO:0007669"/>
    <property type="project" value="InterPro"/>
</dbReference>
<dbReference type="EMBL" id="DYVE01000141">
    <property type="protein sequence ID" value="HJG28084.1"/>
    <property type="molecule type" value="Genomic_DNA"/>
</dbReference>
<accession>A0A921IJT6</accession>
<reference evidence="1" key="2">
    <citation type="submission" date="2021-09" db="EMBL/GenBank/DDBJ databases">
        <authorList>
            <person name="Gilroy R."/>
        </authorList>
    </citation>
    <scope>NUCLEOTIDE SEQUENCE</scope>
    <source>
        <strain evidence="1">ChiBcec21-2208</strain>
    </source>
</reference>
<dbReference type="GO" id="GO:0008817">
    <property type="term" value="F:corrinoid adenosyltransferase activity"/>
    <property type="evidence" value="ECO:0007669"/>
    <property type="project" value="InterPro"/>
</dbReference>
<dbReference type="InterPro" id="IPR003724">
    <property type="entry name" value="CblAdoTrfase_CobA"/>
</dbReference>
<dbReference type="PIRSF" id="PIRSF015617">
    <property type="entry name" value="Adensltrnsf_CobA"/>
    <property type="match status" value="1"/>
</dbReference>
<dbReference type="GO" id="GO:0005524">
    <property type="term" value="F:ATP binding"/>
    <property type="evidence" value="ECO:0007669"/>
    <property type="project" value="InterPro"/>
</dbReference>
<dbReference type="PANTHER" id="PTHR46638:SF1">
    <property type="entry name" value="CORRINOID ADENOSYLTRANSFERASE"/>
    <property type="match status" value="1"/>
</dbReference>
<dbReference type="SUPFAM" id="SSF52540">
    <property type="entry name" value="P-loop containing nucleoside triphosphate hydrolases"/>
    <property type="match status" value="1"/>
</dbReference>
<sequence>MLHLYWGDGKGKTTAAMGLALRALGHRRKVVIVQFLKDGTSGEIEPLRRLGAVVYACPNAKFTWLMNEAEKAEARRNATVALRQALEQSWDLLVLDEACAAHENDLLDEKLLQQAVACAETGSEVVLTGRTPADWMQAAADYSTQMRACQHPYTKGVAARKGIEY</sequence>
<dbReference type="Proteomes" id="UP000782880">
    <property type="component" value="Unassembled WGS sequence"/>
</dbReference>
<evidence type="ECO:0000313" key="1">
    <source>
        <dbReference type="EMBL" id="HJG28084.1"/>
    </source>
</evidence>
<organism evidence="1 2">
    <name type="scientific">Subdoligranulum variabile</name>
    <dbReference type="NCBI Taxonomy" id="214851"/>
    <lineage>
        <taxon>Bacteria</taxon>
        <taxon>Bacillati</taxon>
        <taxon>Bacillota</taxon>
        <taxon>Clostridia</taxon>
        <taxon>Eubacteriales</taxon>
        <taxon>Oscillospiraceae</taxon>
        <taxon>Subdoligranulum</taxon>
    </lineage>
</organism>
<reference evidence="1" key="1">
    <citation type="journal article" date="2021" name="PeerJ">
        <title>Extensive microbial diversity within the chicken gut microbiome revealed by metagenomics and culture.</title>
        <authorList>
            <person name="Gilroy R."/>
            <person name="Ravi A."/>
            <person name="Getino M."/>
            <person name="Pursley I."/>
            <person name="Horton D.L."/>
            <person name="Alikhan N.F."/>
            <person name="Baker D."/>
            <person name="Gharbi K."/>
            <person name="Hall N."/>
            <person name="Watson M."/>
            <person name="Adriaenssens E.M."/>
            <person name="Foster-Nyarko E."/>
            <person name="Jarju S."/>
            <person name="Secka A."/>
            <person name="Antonio M."/>
            <person name="Oren A."/>
            <person name="Chaudhuri R.R."/>
            <person name="La Ragione R."/>
            <person name="Hildebrand F."/>
            <person name="Pallen M.J."/>
        </authorList>
    </citation>
    <scope>NUCLEOTIDE SEQUENCE</scope>
    <source>
        <strain evidence="1">ChiBcec21-2208</strain>
    </source>
</reference>
<dbReference type="AlphaFoldDB" id="A0A921IJT6"/>
<dbReference type="Gene3D" id="3.40.50.300">
    <property type="entry name" value="P-loop containing nucleotide triphosphate hydrolases"/>
    <property type="match status" value="1"/>
</dbReference>
<gene>
    <name evidence="1" type="ORF">K8V20_05475</name>
</gene>
<name>A0A921IJT6_9FIRM</name>
<dbReference type="Pfam" id="PF02572">
    <property type="entry name" value="CobA_CobO_BtuR"/>
    <property type="match status" value="1"/>
</dbReference>
<comment type="caution">
    <text evidence="1">The sequence shown here is derived from an EMBL/GenBank/DDBJ whole genome shotgun (WGS) entry which is preliminary data.</text>
</comment>
<dbReference type="PANTHER" id="PTHR46638">
    <property type="entry name" value="CORRINOID ADENOSYLTRANSFERASE"/>
    <property type="match status" value="1"/>
</dbReference>
<dbReference type="InterPro" id="IPR027417">
    <property type="entry name" value="P-loop_NTPase"/>
</dbReference>